<dbReference type="RefSeq" id="WP_319967884.1">
    <property type="nucleotide sequence ID" value="NZ_JAXAVW010000017.1"/>
</dbReference>
<evidence type="ECO:0000313" key="2">
    <source>
        <dbReference type="EMBL" id="MDX8032857.1"/>
    </source>
</evidence>
<keyword evidence="3" id="KW-1185">Reference proteome</keyword>
<comment type="caution">
    <text evidence="2">The sequence shown here is derived from an EMBL/GenBank/DDBJ whole genome shotgun (WGS) entry which is preliminary data.</text>
</comment>
<evidence type="ECO:0000313" key="3">
    <source>
        <dbReference type="Proteomes" id="UP001285521"/>
    </source>
</evidence>
<proteinExistence type="predicted"/>
<keyword evidence="1" id="KW-0732">Signal</keyword>
<protein>
    <submittedName>
        <fullName evidence="2">Uncharacterized protein</fullName>
    </submittedName>
</protein>
<reference evidence="2 3" key="2">
    <citation type="submission" date="2023-11" db="EMBL/GenBank/DDBJ databases">
        <authorList>
            <person name="Lara A.C."/>
            <person name="Chronakova A."/>
        </authorList>
    </citation>
    <scope>NUCLEOTIDE SEQUENCE [LARGE SCALE GENOMIC DNA]</scope>
    <source>
        <strain evidence="2 3">BCCO 10_0856</strain>
    </source>
</reference>
<dbReference type="EMBL" id="JAXAVW010000017">
    <property type="protein sequence ID" value="MDX8032857.1"/>
    <property type="molecule type" value="Genomic_DNA"/>
</dbReference>
<dbReference type="Proteomes" id="UP001285521">
    <property type="component" value="Unassembled WGS sequence"/>
</dbReference>
<name>A0ABU4T3W8_9PSEU</name>
<accession>A0ABU4T3W8</accession>
<reference evidence="2 3" key="1">
    <citation type="submission" date="2023-11" db="EMBL/GenBank/DDBJ databases">
        <title>Lentzea sokolovensis, sp. nov., Lentzea kristufkii, sp. nov., and Lentzea miocenensis, sp. nov., rare actinobacteria from Sokolov Coal Basin, Miocene lacustrine sediment, Czech Republic.</title>
        <authorList>
            <person name="Lara A."/>
            <person name="Kotroba L."/>
            <person name="Nouioui I."/>
            <person name="Neumann-Schaal M."/>
            <person name="Mast Y."/>
            <person name="Chronakova A."/>
        </authorList>
    </citation>
    <scope>NUCLEOTIDE SEQUENCE [LARGE SCALE GENOMIC DNA]</scope>
    <source>
        <strain evidence="2 3">BCCO 10_0856</strain>
    </source>
</reference>
<feature type="signal peptide" evidence="1">
    <location>
        <begin position="1"/>
        <end position="24"/>
    </location>
</feature>
<gene>
    <name evidence="2" type="ORF">SK803_21785</name>
</gene>
<organism evidence="2 3">
    <name type="scientific">Lentzea miocenica</name>
    <dbReference type="NCBI Taxonomy" id="3095431"/>
    <lineage>
        <taxon>Bacteria</taxon>
        <taxon>Bacillati</taxon>
        <taxon>Actinomycetota</taxon>
        <taxon>Actinomycetes</taxon>
        <taxon>Pseudonocardiales</taxon>
        <taxon>Pseudonocardiaceae</taxon>
        <taxon>Lentzea</taxon>
    </lineage>
</organism>
<feature type="chain" id="PRO_5045686367" evidence="1">
    <location>
        <begin position="25"/>
        <end position="138"/>
    </location>
</feature>
<evidence type="ECO:0000256" key="1">
    <source>
        <dbReference type="SAM" id="SignalP"/>
    </source>
</evidence>
<sequence>MRRMLAVLALVASTFVVTSPAASAAQCAGVKVVVDFAALGGGVQTGCTTTDPATGLQALTDASFTYSFVPRQPGFVCRINLLPNPCTAPTTSAYWSYWHAAPGGTWTYSTSGAGSYNPAPGTVEGWAFGAGVAPAATP</sequence>